<dbReference type="Pfam" id="PF00005">
    <property type="entry name" value="ABC_tran"/>
    <property type="match status" value="1"/>
</dbReference>
<dbReference type="GO" id="GO:0016020">
    <property type="term" value="C:membrane"/>
    <property type="evidence" value="ECO:0007669"/>
    <property type="project" value="InterPro"/>
</dbReference>
<evidence type="ECO:0000313" key="7">
    <source>
        <dbReference type="EMBL" id="RRD23666.1"/>
    </source>
</evidence>
<keyword evidence="8" id="KW-1185">Reference proteome</keyword>
<keyword evidence="2" id="KW-0813">Transport</keyword>
<dbReference type="GO" id="GO:0140359">
    <property type="term" value="F:ABC-type transporter activity"/>
    <property type="evidence" value="ECO:0007669"/>
    <property type="project" value="InterPro"/>
</dbReference>
<dbReference type="InterPro" id="IPR050683">
    <property type="entry name" value="Bact_Polysacc_Export_ATP-bd"/>
</dbReference>
<dbReference type="InterPro" id="IPR015860">
    <property type="entry name" value="ABC_transpr_TagH-like"/>
</dbReference>
<feature type="region of interest" description="Disordered" evidence="5">
    <location>
        <begin position="385"/>
        <end position="418"/>
    </location>
</feature>
<dbReference type="Gene3D" id="3.40.50.300">
    <property type="entry name" value="P-loop containing nucleotide triphosphate hydrolases"/>
    <property type="match status" value="1"/>
</dbReference>
<dbReference type="OrthoDB" id="9778870at2"/>
<dbReference type="InterPro" id="IPR027417">
    <property type="entry name" value="P-loop_NTPase"/>
</dbReference>
<dbReference type="CDD" id="cd10147">
    <property type="entry name" value="Wzt_C-like"/>
    <property type="match status" value="1"/>
</dbReference>
<dbReference type="InterPro" id="IPR029439">
    <property type="entry name" value="Wzt_C"/>
</dbReference>
<feature type="compositionally biased region" description="Low complexity" evidence="5">
    <location>
        <begin position="393"/>
        <end position="409"/>
    </location>
</feature>
<feature type="domain" description="ABC transporter" evidence="6">
    <location>
        <begin position="25"/>
        <end position="247"/>
    </location>
</feature>
<evidence type="ECO:0000259" key="6">
    <source>
        <dbReference type="PROSITE" id="PS50893"/>
    </source>
</evidence>
<dbReference type="PANTHER" id="PTHR46743">
    <property type="entry name" value="TEICHOIC ACIDS EXPORT ATP-BINDING PROTEIN TAGH"/>
    <property type="match status" value="1"/>
</dbReference>
<evidence type="ECO:0000256" key="4">
    <source>
        <dbReference type="ARBA" id="ARBA00022840"/>
    </source>
</evidence>
<protein>
    <submittedName>
        <fullName evidence="7">ABC transporter ATP-binding protein</fullName>
    </submittedName>
</protein>
<organism evidence="7 8">
    <name type="scientific">Actinomyces bowdenii</name>
    <dbReference type="NCBI Taxonomy" id="131109"/>
    <lineage>
        <taxon>Bacteria</taxon>
        <taxon>Bacillati</taxon>
        <taxon>Actinomycetota</taxon>
        <taxon>Actinomycetes</taxon>
        <taxon>Actinomycetales</taxon>
        <taxon>Actinomycetaceae</taxon>
        <taxon>Actinomyces</taxon>
    </lineage>
</organism>
<name>A0A3P1UR88_9ACTO</name>
<dbReference type="PANTHER" id="PTHR46743:SF2">
    <property type="entry name" value="TEICHOIC ACIDS EXPORT ATP-BINDING PROTEIN TAGH"/>
    <property type="match status" value="1"/>
</dbReference>
<comment type="similarity">
    <text evidence="1">Belongs to the ABC transporter superfamily.</text>
</comment>
<keyword evidence="4 7" id="KW-0067">ATP-binding</keyword>
<evidence type="ECO:0000256" key="3">
    <source>
        <dbReference type="ARBA" id="ARBA00022741"/>
    </source>
</evidence>
<dbReference type="InterPro" id="IPR003439">
    <property type="entry name" value="ABC_transporter-like_ATP-bd"/>
</dbReference>
<dbReference type="SMART" id="SM00382">
    <property type="entry name" value="AAA"/>
    <property type="match status" value="1"/>
</dbReference>
<evidence type="ECO:0000256" key="2">
    <source>
        <dbReference type="ARBA" id="ARBA00022448"/>
    </source>
</evidence>
<dbReference type="AlphaFoldDB" id="A0A3P1UR88"/>
<proteinExistence type="inferred from homology"/>
<reference evidence="7 8" key="1">
    <citation type="submission" date="2018-11" db="EMBL/GenBank/DDBJ databases">
        <title>Genomes From Bacteria Associated with the Canine Oral Cavity: a Test Case for Automated Genome-Based Taxonomic Assignment.</title>
        <authorList>
            <person name="Coil D.A."/>
            <person name="Jospin G."/>
            <person name="Darling A.E."/>
            <person name="Wallis C."/>
            <person name="Davis I.J."/>
            <person name="Harris S."/>
            <person name="Eisen J.A."/>
            <person name="Holcombe L.J."/>
            <person name="O'Flynn C."/>
        </authorList>
    </citation>
    <scope>NUCLEOTIDE SEQUENCE [LARGE SCALE GENOMIC DNA]</scope>
    <source>
        <strain evidence="7 8">OH5050</strain>
    </source>
</reference>
<dbReference type="Pfam" id="PF14524">
    <property type="entry name" value="Wzt_C"/>
    <property type="match status" value="1"/>
</dbReference>
<dbReference type="PROSITE" id="PS50893">
    <property type="entry name" value="ABC_TRANSPORTER_2"/>
    <property type="match status" value="1"/>
</dbReference>
<gene>
    <name evidence="7" type="ORF">EII10_11855</name>
</gene>
<dbReference type="GO" id="GO:0016887">
    <property type="term" value="F:ATP hydrolysis activity"/>
    <property type="evidence" value="ECO:0007669"/>
    <property type="project" value="InterPro"/>
</dbReference>
<dbReference type="InterPro" id="IPR003593">
    <property type="entry name" value="AAA+_ATPase"/>
</dbReference>
<comment type="caution">
    <text evidence="7">The sequence shown here is derived from an EMBL/GenBank/DDBJ whole genome shotgun (WGS) entry which is preliminary data.</text>
</comment>
<dbReference type="EMBL" id="RQZC01000030">
    <property type="protein sequence ID" value="RRD23666.1"/>
    <property type="molecule type" value="Genomic_DNA"/>
</dbReference>
<evidence type="ECO:0000313" key="8">
    <source>
        <dbReference type="Proteomes" id="UP000271272"/>
    </source>
</evidence>
<evidence type="ECO:0000256" key="1">
    <source>
        <dbReference type="ARBA" id="ARBA00005417"/>
    </source>
</evidence>
<dbReference type="Gene3D" id="2.70.50.60">
    <property type="entry name" value="abc- transporter (atp binding component) like domain"/>
    <property type="match status" value="1"/>
</dbReference>
<dbReference type="RefSeq" id="WP_124934697.1">
    <property type="nucleotide sequence ID" value="NZ_RQZC01000030.1"/>
</dbReference>
<dbReference type="CDD" id="cd03220">
    <property type="entry name" value="ABC_KpsT_Wzt"/>
    <property type="match status" value="1"/>
</dbReference>
<dbReference type="Proteomes" id="UP000271272">
    <property type="component" value="Unassembled WGS sequence"/>
</dbReference>
<dbReference type="GO" id="GO:0005524">
    <property type="term" value="F:ATP binding"/>
    <property type="evidence" value="ECO:0007669"/>
    <property type="project" value="UniProtKB-KW"/>
</dbReference>
<accession>A0A3P1UR88</accession>
<dbReference type="SUPFAM" id="SSF52540">
    <property type="entry name" value="P-loop containing nucleoside triphosphate hydrolases"/>
    <property type="match status" value="1"/>
</dbReference>
<sequence>MTQPAITIEGVAKTFRINKERNNTLKSALLRRGRSGHTEFQALKGIDLDIPQGSTFALVGDNGSGKSTLLKCLARILVPDAGTITRHGRIAAMLEVGSGFHPELSGRDNVYLNGSILGMSRREVDAKFDQIVDFSGVEDFIDQPVKNYSSGMYVRLGFSVAIHTEPEIMLVDEILAVGDASFQDKCAQKFAEFRRDGRTVVVVSHSLPQLREMADHAAYLDHGELRAHGAAEVVLEQYADAARTNIRTDENGRVRWGTGEALVERVEILGPHGPVGEEGLRSGERTTLRIHYSARSPIPDPNLGITLDTAEGENLWACFSRDQGARLEALEGRGHVDITIPALPLQRGLYRVHAGIVGTGADDVVDFVRDIAWLHVGHGTGLDSGGPVAMSGQWQAPAPARAQAPQQAQEPVQEGTQS</sequence>
<keyword evidence="3" id="KW-0547">Nucleotide-binding</keyword>
<evidence type="ECO:0000256" key="5">
    <source>
        <dbReference type="SAM" id="MobiDB-lite"/>
    </source>
</evidence>